<evidence type="ECO:0000313" key="3">
    <source>
        <dbReference type="Proteomes" id="UP000260812"/>
    </source>
</evidence>
<accession>A0A3E3HYD4</accession>
<dbReference type="Pfam" id="PF11193">
    <property type="entry name" value="DUF2812"/>
    <property type="match status" value="1"/>
</dbReference>
<evidence type="ECO:0000313" key="2">
    <source>
        <dbReference type="EMBL" id="RGE56833.1"/>
    </source>
</evidence>
<gene>
    <name evidence="2" type="ORF">DXC51_21975</name>
</gene>
<dbReference type="AlphaFoldDB" id="A0A3E3HYD4"/>
<dbReference type="InterPro" id="IPR021359">
    <property type="entry name" value="DUF2812"/>
</dbReference>
<organism evidence="2 3">
    <name type="scientific">Eisenbergiella massiliensis</name>
    <dbReference type="NCBI Taxonomy" id="1720294"/>
    <lineage>
        <taxon>Bacteria</taxon>
        <taxon>Bacillati</taxon>
        <taxon>Bacillota</taxon>
        <taxon>Clostridia</taxon>
        <taxon>Lachnospirales</taxon>
        <taxon>Lachnospiraceae</taxon>
        <taxon>Eisenbergiella</taxon>
    </lineage>
</organism>
<keyword evidence="1" id="KW-0472">Membrane</keyword>
<keyword evidence="3" id="KW-1185">Reference proteome</keyword>
<keyword evidence="1" id="KW-1133">Transmembrane helix</keyword>
<protein>
    <submittedName>
        <fullName evidence="2">DUF2812 domain-containing protein</fullName>
    </submittedName>
</protein>
<feature type="transmembrane region" description="Helical" evidence="1">
    <location>
        <begin position="146"/>
        <end position="164"/>
    </location>
</feature>
<reference evidence="2" key="1">
    <citation type="submission" date="2018-08" db="EMBL/GenBank/DDBJ databases">
        <title>A genome reference for cultivated species of the human gut microbiota.</title>
        <authorList>
            <person name="Zou Y."/>
            <person name="Xue W."/>
            <person name="Luo G."/>
        </authorList>
    </citation>
    <scope>NUCLEOTIDE SEQUENCE [LARGE SCALE GENOMIC DNA]</scope>
    <source>
        <strain evidence="2">TF05-5AC</strain>
    </source>
</reference>
<proteinExistence type="predicted"/>
<comment type="caution">
    <text evidence="2">The sequence shown here is derived from an EMBL/GenBank/DDBJ whole genome shotgun (WGS) entry which is preliminary data.</text>
</comment>
<dbReference type="EMBL" id="QVLV01000020">
    <property type="protein sequence ID" value="RGE56833.1"/>
    <property type="molecule type" value="Genomic_DNA"/>
</dbReference>
<sequence>MDCENFGPQKHISGRLMRKGEFMDTKVSFRGYMAWNYDREEQDLDRMSEQGWQLIKGGCFFSIYTRQPGILYRHRIDYNPDVMNDPEEKRRYLELFEEQGWEFVGKTFNGWIYLKKQYIPGTPEEEYEIYTDSESLAELVKRWKKLAYLLSALAISQLGLYVALGINAGYLSPVLIIIYVGMFCWIQWGIHQLKRKLLGDGIN</sequence>
<name>A0A3E3HYD4_9FIRM</name>
<feature type="transmembrane region" description="Helical" evidence="1">
    <location>
        <begin position="170"/>
        <end position="188"/>
    </location>
</feature>
<dbReference type="Proteomes" id="UP000260812">
    <property type="component" value="Unassembled WGS sequence"/>
</dbReference>
<evidence type="ECO:0000256" key="1">
    <source>
        <dbReference type="SAM" id="Phobius"/>
    </source>
</evidence>
<keyword evidence="1" id="KW-0812">Transmembrane</keyword>